<sequence length="433" mass="46233">MAASPLILDTRANEGFTTARPGGVEDIIITKDNTLNGTSNLDNNSLIVPTQVTEGSLPLEFVNNFSGGRVNAYISGLDSDNRVVFVGGDGRLIYPTAGGSKTPVKITQPIAISMGTKGRTFKMALPITLSSGRIYFCEGDLPFFMVSTDNGDGLVQPSVTNLKDPSAGLNWGFVELTYTKSKALYANISYVDFVGMILSMKLGVSDGGGTQITRGLQSTAVENICNSLVAQSKKDSKPWSKMCVANSAGKQIRILAPGDYETINAGDFQNYWQGYVDKVWTKYTGTPLVIDTQTSRGKVNCRVSGATMKCDGDNRGYNKPTAHDIWGCNSGPFGTLSGDNNVHLAVIPRLCAAFVRSTLLLQGGNVQPSLAASHYYTADPTNHYSRIVHANEVDGKGYAFPYDDVNPDGENASGLVSSGNPRLLVIYFGGLPA</sequence>
<gene>
    <name evidence="2" type="ORF">OIDMADRAFT_133368</name>
</gene>
<dbReference type="OrthoDB" id="10058186at2759"/>
<evidence type="ECO:0000313" key="2">
    <source>
        <dbReference type="EMBL" id="KIM95736.1"/>
    </source>
</evidence>
<evidence type="ECO:0000313" key="3">
    <source>
        <dbReference type="Proteomes" id="UP000054321"/>
    </source>
</evidence>
<dbReference type="CDD" id="cd09220">
    <property type="entry name" value="GH64-GluB-like"/>
    <property type="match status" value="1"/>
</dbReference>
<protein>
    <submittedName>
        <fullName evidence="2">Glycoside hydrolase family 64 protein</fullName>
    </submittedName>
</protein>
<keyword evidence="3" id="KW-1185">Reference proteome</keyword>
<dbReference type="EMBL" id="KN832886">
    <property type="protein sequence ID" value="KIM95736.1"/>
    <property type="molecule type" value="Genomic_DNA"/>
</dbReference>
<dbReference type="Gene3D" id="2.60.110.10">
    <property type="entry name" value="Thaumatin"/>
    <property type="match status" value="1"/>
</dbReference>
<reference evidence="3" key="2">
    <citation type="submission" date="2015-01" db="EMBL/GenBank/DDBJ databases">
        <title>Evolutionary Origins and Diversification of the Mycorrhizal Mutualists.</title>
        <authorList>
            <consortium name="DOE Joint Genome Institute"/>
            <consortium name="Mycorrhizal Genomics Consortium"/>
            <person name="Kohler A."/>
            <person name="Kuo A."/>
            <person name="Nagy L.G."/>
            <person name="Floudas D."/>
            <person name="Copeland A."/>
            <person name="Barry K.W."/>
            <person name="Cichocki N."/>
            <person name="Veneault-Fourrey C."/>
            <person name="LaButti K."/>
            <person name="Lindquist E.A."/>
            <person name="Lipzen A."/>
            <person name="Lundell T."/>
            <person name="Morin E."/>
            <person name="Murat C."/>
            <person name="Riley R."/>
            <person name="Ohm R."/>
            <person name="Sun H."/>
            <person name="Tunlid A."/>
            <person name="Henrissat B."/>
            <person name="Grigoriev I.V."/>
            <person name="Hibbett D.S."/>
            <person name="Martin F."/>
        </authorList>
    </citation>
    <scope>NUCLEOTIDE SEQUENCE [LARGE SCALE GENOMIC DNA]</scope>
    <source>
        <strain evidence="3">Zn</strain>
    </source>
</reference>
<organism evidence="2 3">
    <name type="scientific">Oidiodendron maius (strain Zn)</name>
    <dbReference type="NCBI Taxonomy" id="913774"/>
    <lineage>
        <taxon>Eukaryota</taxon>
        <taxon>Fungi</taxon>
        <taxon>Dikarya</taxon>
        <taxon>Ascomycota</taxon>
        <taxon>Pezizomycotina</taxon>
        <taxon>Leotiomycetes</taxon>
        <taxon>Leotiomycetes incertae sedis</taxon>
        <taxon>Myxotrichaceae</taxon>
        <taxon>Oidiodendron</taxon>
    </lineage>
</organism>
<dbReference type="InterPro" id="IPR037398">
    <property type="entry name" value="Glyco_hydro_64_fam"/>
</dbReference>
<keyword evidence="2" id="KW-0378">Hydrolase</keyword>
<dbReference type="PANTHER" id="PTHR38165:SF1">
    <property type="entry name" value="GLUCANASE B"/>
    <property type="match status" value="1"/>
</dbReference>
<dbReference type="STRING" id="913774.A0A0C3GZR6"/>
<dbReference type="Proteomes" id="UP000054321">
    <property type="component" value="Unassembled WGS sequence"/>
</dbReference>
<dbReference type="InParanoid" id="A0A0C3GZR6"/>
<dbReference type="HOGENOM" id="CLU_032886_0_0_1"/>
<accession>A0A0C3GZR6</accession>
<dbReference type="InterPro" id="IPR032477">
    <property type="entry name" value="Glyco_hydro_64"/>
</dbReference>
<dbReference type="Gene3D" id="3.30.920.50">
    <property type="entry name" value="Beta-1,3-glucanase, C-terminal domain"/>
    <property type="match status" value="1"/>
</dbReference>
<evidence type="ECO:0000259" key="1">
    <source>
        <dbReference type="PROSITE" id="PS52006"/>
    </source>
</evidence>
<dbReference type="InterPro" id="IPR037176">
    <property type="entry name" value="Osmotin/thaumatin-like_sf"/>
</dbReference>
<dbReference type="GO" id="GO:0016787">
    <property type="term" value="F:hydrolase activity"/>
    <property type="evidence" value="ECO:0007669"/>
    <property type="project" value="UniProtKB-KW"/>
</dbReference>
<dbReference type="PANTHER" id="PTHR38165">
    <property type="match status" value="1"/>
</dbReference>
<dbReference type="Pfam" id="PF16483">
    <property type="entry name" value="Glyco_hydro_64"/>
    <property type="match status" value="1"/>
</dbReference>
<dbReference type="AlphaFoldDB" id="A0A0C3GZR6"/>
<dbReference type="PROSITE" id="PS52006">
    <property type="entry name" value="GH64"/>
    <property type="match status" value="1"/>
</dbReference>
<reference evidence="2 3" key="1">
    <citation type="submission" date="2014-04" db="EMBL/GenBank/DDBJ databases">
        <authorList>
            <consortium name="DOE Joint Genome Institute"/>
            <person name="Kuo A."/>
            <person name="Martino E."/>
            <person name="Perotto S."/>
            <person name="Kohler A."/>
            <person name="Nagy L.G."/>
            <person name="Floudas D."/>
            <person name="Copeland A."/>
            <person name="Barry K.W."/>
            <person name="Cichocki N."/>
            <person name="Veneault-Fourrey C."/>
            <person name="LaButti K."/>
            <person name="Lindquist E.A."/>
            <person name="Lipzen A."/>
            <person name="Lundell T."/>
            <person name="Morin E."/>
            <person name="Murat C."/>
            <person name="Sun H."/>
            <person name="Tunlid A."/>
            <person name="Henrissat B."/>
            <person name="Grigoriev I.V."/>
            <person name="Hibbett D.S."/>
            <person name="Martin F."/>
            <person name="Nordberg H.P."/>
            <person name="Cantor M.N."/>
            <person name="Hua S.X."/>
        </authorList>
    </citation>
    <scope>NUCLEOTIDE SEQUENCE [LARGE SCALE GENOMIC DNA]</scope>
    <source>
        <strain evidence="2 3">Zn</strain>
    </source>
</reference>
<proteinExistence type="predicted"/>
<feature type="domain" description="GH64" evidence="1">
    <location>
        <begin position="54"/>
        <end position="426"/>
    </location>
</feature>
<dbReference type="InterPro" id="IPR042517">
    <property type="entry name" value="Glyco_hydro_64_N_2"/>
</dbReference>
<name>A0A0C3GZR6_OIDMZ</name>